<name>A0A382R6G7_9ZZZZ</name>
<dbReference type="InterPro" id="IPR026037">
    <property type="entry name" value="PgpA"/>
</dbReference>
<accession>A0A382R6G7</accession>
<reference evidence="2" key="1">
    <citation type="submission" date="2018-05" db="EMBL/GenBank/DDBJ databases">
        <authorList>
            <person name="Lanie J.A."/>
            <person name="Ng W.-L."/>
            <person name="Kazmierczak K.M."/>
            <person name="Andrzejewski T.M."/>
            <person name="Davidsen T.M."/>
            <person name="Wayne K.J."/>
            <person name="Tettelin H."/>
            <person name="Glass J.I."/>
            <person name="Rusch D."/>
            <person name="Podicherti R."/>
            <person name="Tsui H.-C.T."/>
            <person name="Winkler M.E."/>
        </authorList>
    </citation>
    <scope>NUCLEOTIDE SEQUENCE</scope>
</reference>
<dbReference type="PANTHER" id="PTHR36305:SF1">
    <property type="entry name" value="PHOSPHATIDYLGLYCEROPHOSPHATASE A"/>
    <property type="match status" value="1"/>
</dbReference>
<dbReference type="Pfam" id="PF04608">
    <property type="entry name" value="PgpA"/>
    <property type="match status" value="1"/>
</dbReference>
<proteinExistence type="predicted"/>
<dbReference type="AlphaFoldDB" id="A0A382R6G7"/>
<evidence type="ECO:0000313" key="2">
    <source>
        <dbReference type="EMBL" id="SVC93334.1"/>
    </source>
</evidence>
<evidence type="ECO:0000259" key="1">
    <source>
        <dbReference type="Pfam" id="PF04608"/>
    </source>
</evidence>
<dbReference type="SUPFAM" id="SSF101307">
    <property type="entry name" value="YutG-like"/>
    <property type="match status" value="1"/>
</dbReference>
<dbReference type="PANTHER" id="PTHR36305">
    <property type="entry name" value="PHOSPHATIDYLGLYCEROPHOSPHATASE A"/>
    <property type="match status" value="1"/>
</dbReference>
<dbReference type="EMBL" id="UINC01119485">
    <property type="protein sequence ID" value="SVC93334.1"/>
    <property type="molecule type" value="Genomic_DNA"/>
</dbReference>
<feature type="non-terminal residue" evidence="2">
    <location>
        <position position="1"/>
    </location>
</feature>
<sequence length="60" mass="6581">GLLLIGFLAFRFFDIVKPFPARMAEQLPGGWGVMADDLVAGLYGYVLVRTVLWLLPVVGT</sequence>
<protein>
    <recommendedName>
        <fullName evidence="1">YutG/PgpA domain-containing protein</fullName>
    </recommendedName>
</protein>
<dbReference type="InterPro" id="IPR007686">
    <property type="entry name" value="YutG/PgpA"/>
</dbReference>
<dbReference type="GO" id="GO:0008962">
    <property type="term" value="F:phosphatidylglycerophosphatase activity"/>
    <property type="evidence" value="ECO:0007669"/>
    <property type="project" value="InterPro"/>
</dbReference>
<organism evidence="2">
    <name type="scientific">marine metagenome</name>
    <dbReference type="NCBI Taxonomy" id="408172"/>
    <lineage>
        <taxon>unclassified sequences</taxon>
        <taxon>metagenomes</taxon>
        <taxon>ecological metagenomes</taxon>
    </lineage>
</organism>
<dbReference type="GO" id="GO:0006629">
    <property type="term" value="P:lipid metabolic process"/>
    <property type="evidence" value="ECO:0007669"/>
    <property type="project" value="InterPro"/>
</dbReference>
<dbReference type="InterPro" id="IPR036681">
    <property type="entry name" value="PgpA-like_sf"/>
</dbReference>
<feature type="domain" description="YutG/PgpA" evidence="1">
    <location>
        <begin position="3"/>
        <end position="51"/>
    </location>
</feature>
<gene>
    <name evidence="2" type="ORF">METZ01_LOCUS346188</name>
</gene>